<comment type="caution">
    <text evidence="6">The sequence shown here is derived from an EMBL/GenBank/DDBJ whole genome shotgun (WGS) entry which is preliminary data.</text>
</comment>
<keyword evidence="5" id="KW-0143">Chaperone</keyword>
<protein>
    <recommendedName>
        <fullName evidence="8">Synembryn</fullName>
    </recommendedName>
</protein>
<dbReference type="SUPFAM" id="SSF48371">
    <property type="entry name" value="ARM repeat"/>
    <property type="match status" value="1"/>
</dbReference>
<reference evidence="6 7" key="1">
    <citation type="journal article" date="2017" name="Curr. Biol.">
        <title>Genome architecture and evolution of a unichromosomal asexual nematode.</title>
        <authorList>
            <person name="Fradin H."/>
            <person name="Zegar C."/>
            <person name="Gutwein M."/>
            <person name="Lucas J."/>
            <person name="Kovtun M."/>
            <person name="Corcoran D."/>
            <person name="Baugh L.R."/>
            <person name="Kiontke K."/>
            <person name="Gunsalus K."/>
            <person name="Fitch D.H."/>
            <person name="Piano F."/>
        </authorList>
    </citation>
    <scope>NUCLEOTIDE SEQUENCE [LARGE SCALE GENOMIC DNA]</scope>
    <source>
        <strain evidence="6">PF1309</strain>
    </source>
</reference>
<keyword evidence="3" id="KW-0963">Cytoplasm</keyword>
<organism evidence="6 7">
    <name type="scientific">Diploscapter pachys</name>
    <dbReference type="NCBI Taxonomy" id="2018661"/>
    <lineage>
        <taxon>Eukaryota</taxon>
        <taxon>Metazoa</taxon>
        <taxon>Ecdysozoa</taxon>
        <taxon>Nematoda</taxon>
        <taxon>Chromadorea</taxon>
        <taxon>Rhabditida</taxon>
        <taxon>Rhabditina</taxon>
        <taxon>Rhabditomorpha</taxon>
        <taxon>Rhabditoidea</taxon>
        <taxon>Rhabditidae</taxon>
        <taxon>Diploscapter</taxon>
    </lineage>
</organism>
<accession>A0A2A2LZX6</accession>
<dbReference type="PANTHER" id="PTHR12425:SF5">
    <property type="entry name" value="SYNEMBRYN"/>
    <property type="match status" value="1"/>
</dbReference>
<evidence type="ECO:0000256" key="5">
    <source>
        <dbReference type="ARBA" id="ARBA00023186"/>
    </source>
</evidence>
<dbReference type="InterPro" id="IPR008376">
    <property type="entry name" value="Chaperone_Ric-8_A/B"/>
</dbReference>
<evidence type="ECO:0000313" key="6">
    <source>
        <dbReference type="EMBL" id="PAV91730.1"/>
    </source>
</evidence>
<dbReference type="Pfam" id="PF10165">
    <property type="entry name" value="Ric8"/>
    <property type="match status" value="1"/>
</dbReference>
<evidence type="ECO:0000256" key="2">
    <source>
        <dbReference type="ARBA" id="ARBA00009049"/>
    </source>
</evidence>
<dbReference type="GO" id="GO:0005938">
    <property type="term" value="C:cell cortex"/>
    <property type="evidence" value="ECO:0007669"/>
    <property type="project" value="UniProtKB-SubCell"/>
</dbReference>
<dbReference type="GO" id="GO:0001965">
    <property type="term" value="F:G-protein alpha-subunit binding"/>
    <property type="evidence" value="ECO:0007669"/>
    <property type="project" value="TreeGrafter"/>
</dbReference>
<dbReference type="PANTHER" id="PTHR12425">
    <property type="entry name" value="SYNEMBRYN"/>
    <property type="match status" value="1"/>
</dbReference>
<evidence type="ECO:0000256" key="4">
    <source>
        <dbReference type="ARBA" id="ARBA00022658"/>
    </source>
</evidence>
<gene>
    <name evidence="6" type="ORF">WR25_23176</name>
</gene>
<dbReference type="Proteomes" id="UP000218231">
    <property type="component" value="Unassembled WGS sequence"/>
</dbReference>
<evidence type="ECO:0000256" key="1">
    <source>
        <dbReference type="ARBA" id="ARBA00004544"/>
    </source>
</evidence>
<evidence type="ECO:0000256" key="3">
    <source>
        <dbReference type="ARBA" id="ARBA00022490"/>
    </source>
</evidence>
<dbReference type="InterPro" id="IPR019318">
    <property type="entry name" value="Gua_nucleotide_exch_fac_Ric8"/>
</dbReference>
<dbReference type="EMBL" id="LIAE01006299">
    <property type="protein sequence ID" value="PAV91730.1"/>
    <property type="molecule type" value="Genomic_DNA"/>
</dbReference>
<dbReference type="GO" id="GO:0005085">
    <property type="term" value="F:guanyl-nucleotide exchange factor activity"/>
    <property type="evidence" value="ECO:0007669"/>
    <property type="project" value="UniProtKB-KW"/>
</dbReference>
<sequence length="605" mass="68679">MSHLAFQPAMQRASFNLGKQVVRLHSTGGHRHSAAPKIITGIEYAEAFKKQGGGNPNWADYKCSEYLNMNKYSYYDTEMVEKLDVSELKKLLDAPSNEVAEYLRQTVSALGANNKFSDVDYFSREALVKLIEKHSSDGNEVVVVLLEMIRILARDAHQLDVVLNDNFTDFILKHSGLNEHREEDRNSILEADKCLINTLYHSDKMRQNFLKCLPSLIDRICALSTQKLDGNFAFFHEWTESDRDELQFMDMRIAFITSAHIRKVQETWHKNPTTFHMWLHTIRDSLIRPNALRFSHEGLKILFNVLCHGASDSLDDDCLQELTLLLAVIVKDANADLELHQNAVNVMATPAFDPKPDIICPKVEVKEQNHEYWDDRDMSVLDSLLKILEKKMEETNSTGKNSDLLATYFTALCRICAACKEARRYCRLKVIPPLKDKDVEHRPEEGKTLRNKVVRVMMSPSHSKEVAAEFLFILCKRSVSRLIKYSGFGHSAGLLANSGLLGQVHLPKRSSDSEDSETEEYDAVRNKVNPVTGYIKPEGPDPMAGMTEEQKEYEAMKLMNAMNKMIDSGIIKPARMEGGKLVEASHVLELTKNIPTPKNSDSEDD</sequence>
<evidence type="ECO:0008006" key="8">
    <source>
        <dbReference type="Google" id="ProtNLM"/>
    </source>
</evidence>
<comment type="subcellular location">
    <subcellularLocation>
        <location evidence="1">Cytoplasm</location>
        <location evidence="1">Cell cortex</location>
    </subcellularLocation>
</comment>
<dbReference type="InterPro" id="IPR016024">
    <property type="entry name" value="ARM-type_fold"/>
</dbReference>
<dbReference type="PRINTS" id="PR01802">
    <property type="entry name" value="SYNEMBRYN"/>
</dbReference>
<proteinExistence type="inferred from homology"/>
<dbReference type="STRING" id="2018661.A0A2A2LZX6"/>
<keyword evidence="7" id="KW-1185">Reference proteome</keyword>
<evidence type="ECO:0000313" key="7">
    <source>
        <dbReference type="Proteomes" id="UP000218231"/>
    </source>
</evidence>
<dbReference type="GO" id="GO:0007186">
    <property type="term" value="P:G protein-coupled receptor signaling pathway"/>
    <property type="evidence" value="ECO:0007669"/>
    <property type="project" value="TreeGrafter"/>
</dbReference>
<name>A0A2A2LZX6_9BILA</name>
<comment type="similarity">
    <text evidence="2">Belongs to the synembryn family.</text>
</comment>
<keyword evidence="4" id="KW-0344">Guanine-nucleotide releasing factor</keyword>
<dbReference type="OrthoDB" id="5585685at2759"/>
<dbReference type="AlphaFoldDB" id="A0A2A2LZX6"/>